<dbReference type="PANTHER" id="PTHR12304:SF56">
    <property type="entry name" value="HYDROLASE, PUTATIVE (AFU_ORTHOLOGUE AFUA_1G11790)-RELATED"/>
    <property type="match status" value="1"/>
</dbReference>
<dbReference type="InterPro" id="IPR036452">
    <property type="entry name" value="Ribo_hydro-like"/>
</dbReference>
<gene>
    <name evidence="5" type="ORF">FA14DRAFT_118954</name>
</gene>
<dbReference type="InParanoid" id="A0A316VH57"/>
<organism evidence="5 6">
    <name type="scientific">Meira miltonrushii</name>
    <dbReference type="NCBI Taxonomy" id="1280837"/>
    <lineage>
        <taxon>Eukaryota</taxon>
        <taxon>Fungi</taxon>
        <taxon>Dikarya</taxon>
        <taxon>Basidiomycota</taxon>
        <taxon>Ustilaginomycotina</taxon>
        <taxon>Exobasidiomycetes</taxon>
        <taxon>Exobasidiales</taxon>
        <taxon>Brachybasidiaceae</taxon>
        <taxon>Meira</taxon>
    </lineage>
</organism>
<keyword evidence="3" id="KW-0326">Glycosidase</keyword>
<dbReference type="InterPro" id="IPR023186">
    <property type="entry name" value="IUNH"/>
</dbReference>
<dbReference type="GO" id="GO:0005829">
    <property type="term" value="C:cytosol"/>
    <property type="evidence" value="ECO:0007669"/>
    <property type="project" value="TreeGrafter"/>
</dbReference>
<dbReference type="SUPFAM" id="SSF53590">
    <property type="entry name" value="Nucleoside hydrolase"/>
    <property type="match status" value="1"/>
</dbReference>
<dbReference type="PANTHER" id="PTHR12304">
    <property type="entry name" value="INOSINE-URIDINE PREFERRING NUCLEOSIDE HYDROLASE"/>
    <property type="match status" value="1"/>
</dbReference>
<accession>A0A316VH57</accession>
<comment type="similarity">
    <text evidence="1">Belongs to the IUNH family.</text>
</comment>
<dbReference type="EMBL" id="KZ819602">
    <property type="protein sequence ID" value="PWN36876.1"/>
    <property type="molecule type" value="Genomic_DNA"/>
</dbReference>
<keyword evidence="6" id="KW-1185">Reference proteome</keyword>
<dbReference type="Gene3D" id="3.90.245.10">
    <property type="entry name" value="Ribonucleoside hydrolase-like"/>
    <property type="match status" value="1"/>
</dbReference>
<dbReference type="GO" id="GO:0006152">
    <property type="term" value="P:purine nucleoside catabolic process"/>
    <property type="evidence" value="ECO:0007669"/>
    <property type="project" value="TreeGrafter"/>
</dbReference>
<proteinExistence type="inferred from homology"/>
<sequence length="354" mass="38573">MAPVPLIVDTDPGIDDILAIVLALDRPDLVQLKAITLTFGNTTLDHCRNNMLQLFDILQKHIAEDPSEAHRAKLAKTLASSPITLSQGATGPLGGQRFTASYFHGRDGVSGISTLPGNPWPLPKKVPEPLQETEKAAHDVILDTIRSNPPGTVRIAAVGPLTNIALAWQKDPETFSKVGGISVMGAALDVPGNTTPCAEFNTFADPFAVRELLHNAPLHPVLRKQNKRLPVDLLPLDITTEHLVPFERLCGDKIEKKGILQKYLAAILVSPRKNMNSYADPDKPFDPSVNDLFQSHDPLAVGHAMFCPSPVQRLGQLPDNESLINQAYEGWQMKTREFGVETDGALTRGYCVVE</sequence>
<dbReference type="FunCoup" id="A0A316VH57">
    <property type="interactions" value="249"/>
</dbReference>
<dbReference type="Proteomes" id="UP000245771">
    <property type="component" value="Unassembled WGS sequence"/>
</dbReference>
<dbReference type="OrthoDB" id="5783963at2759"/>
<evidence type="ECO:0000313" key="5">
    <source>
        <dbReference type="EMBL" id="PWN36876.1"/>
    </source>
</evidence>
<dbReference type="GO" id="GO:0008477">
    <property type="term" value="F:purine nucleosidase activity"/>
    <property type="evidence" value="ECO:0007669"/>
    <property type="project" value="TreeGrafter"/>
</dbReference>
<keyword evidence="2 5" id="KW-0378">Hydrolase</keyword>
<dbReference type="InterPro" id="IPR001910">
    <property type="entry name" value="Inosine/uridine_hydrolase_dom"/>
</dbReference>
<evidence type="ECO:0000256" key="1">
    <source>
        <dbReference type="ARBA" id="ARBA00009176"/>
    </source>
</evidence>
<protein>
    <submittedName>
        <fullName evidence="5">Nucleoside hydrolase</fullName>
    </submittedName>
</protein>
<reference evidence="5 6" key="1">
    <citation type="journal article" date="2018" name="Mol. Biol. Evol.">
        <title>Broad Genomic Sampling Reveals a Smut Pathogenic Ancestry of the Fungal Clade Ustilaginomycotina.</title>
        <authorList>
            <person name="Kijpornyongpan T."/>
            <person name="Mondo S.J."/>
            <person name="Barry K."/>
            <person name="Sandor L."/>
            <person name="Lee J."/>
            <person name="Lipzen A."/>
            <person name="Pangilinan J."/>
            <person name="LaButti K."/>
            <person name="Hainaut M."/>
            <person name="Henrissat B."/>
            <person name="Grigoriev I.V."/>
            <person name="Spatafora J.W."/>
            <person name="Aime M.C."/>
        </authorList>
    </citation>
    <scope>NUCLEOTIDE SEQUENCE [LARGE SCALE GENOMIC DNA]</scope>
    <source>
        <strain evidence="5 6">MCA 3882</strain>
    </source>
</reference>
<evidence type="ECO:0000256" key="3">
    <source>
        <dbReference type="ARBA" id="ARBA00023295"/>
    </source>
</evidence>
<dbReference type="RefSeq" id="XP_025357178.1">
    <property type="nucleotide sequence ID" value="XM_025496326.1"/>
</dbReference>
<dbReference type="GeneID" id="37018107"/>
<evidence type="ECO:0000259" key="4">
    <source>
        <dbReference type="Pfam" id="PF01156"/>
    </source>
</evidence>
<dbReference type="STRING" id="1280837.A0A316VH57"/>
<dbReference type="AlphaFoldDB" id="A0A316VH57"/>
<name>A0A316VH57_9BASI</name>
<evidence type="ECO:0000313" key="6">
    <source>
        <dbReference type="Proteomes" id="UP000245771"/>
    </source>
</evidence>
<evidence type="ECO:0000256" key="2">
    <source>
        <dbReference type="ARBA" id="ARBA00022801"/>
    </source>
</evidence>
<feature type="domain" description="Inosine/uridine-preferring nucleoside hydrolase" evidence="4">
    <location>
        <begin position="6"/>
        <end position="353"/>
    </location>
</feature>
<dbReference type="Pfam" id="PF01156">
    <property type="entry name" value="IU_nuc_hydro"/>
    <property type="match status" value="1"/>
</dbReference>